<feature type="compositionally biased region" description="Low complexity" evidence="1">
    <location>
        <begin position="1"/>
        <end position="12"/>
    </location>
</feature>
<reference evidence="2 3" key="1">
    <citation type="submission" date="2019-08" db="EMBL/GenBank/DDBJ databases">
        <authorList>
            <person name="Alioto T."/>
            <person name="Alioto T."/>
            <person name="Gomez Garrido J."/>
        </authorList>
    </citation>
    <scope>NUCLEOTIDE SEQUENCE [LARGE SCALE GENOMIC DNA]</scope>
</reference>
<dbReference type="EMBL" id="CABPRJ010000490">
    <property type="protein sequence ID" value="VVC29264.1"/>
    <property type="molecule type" value="Genomic_DNA"/>
</dbReference>
<accession>A0A5E4MAY5</accession>
<sequence>MSLNITQYNYNTQPPPNNQTNSNKLSSNYCNAHCNSPHNSFTYDNGNNSSLNYNRNQNDSSFVNPLSGYPNLTIYPTPKPSSNNTVSNATSSSSSVMNTATLDQNVCNHNYNYNPNQMSTGSYHPHAETAQKKSGLPADYSDKVSPGLPDGQIQNTPNQANSVTVYAQK</sequence>
<evidence type="ECO:0000313" key="2">
    <source>
        <dbReference type="EMBL" id="VVC29264.1"/>
    </source>
</evidence>
<evidence type="ECO:0000313" key="3">
    <source>
        <dbReference type="Proteomes" id="UP000325440"/>
    </source>
</evidence>
<proteinExistence type="predicted"/>
<keyword evidence="3" id="KW-1185">Reference proteome</keyword>
<organism evidence="2 3">
    <name type="scientific">Cinara cedri</name>
    <dbReference type="NCBI Taxonomy" id="506608"/>
    <lineage>
        <taxon>Eukaryota</taxon>
        <taxon>Metazoa</taxon>
        <taxon>Ecdysozoa</taxon>
        <taxon>Arthropoda</taxon>
        <taxon>Hexapoda</taxon>
        <taxon>Insecta</taxon>
        <taxon>Pterygota</taxon>
        <taxon>Neoptera</taxon>
        <taxon>Paraneoptera</taxon>
        <taxon>Hemiptera</taxon>
        <taxon>Sternorrhyncha</taxon>
        <taxon>Aphidomorpha</taxon>
        <taxon>Aphidoidea</taxon>
        <taxon>Aphididae</taxon>
        <taxon>Lachninae</taxon>
        <taxon>Cinara</taxon>
    </lineage>
</organism>
<protein>
    <submittedName>
        <fullName evidence="2">Uncharacterized protein</fullName>
    </submittedName>
</protein>
<feature type="compositionally biased region" description="Polar residues" evidence="1">
    <location>
        <begin position="152"/>
        <end position="169"/>
    </location>
</feature>
<feature type="region of interest" description="Disordered" evidence="1">
    <location>
        <begin position="111"/>
        <end position="169"/>
    </location>
</feature>
<gene>
    <name evidence="2" type="ORF">CINCED_3A006605</name>
</gene>
<dbReference type="AlphaFoldDB" id="A0A5E4MAY5"/>
<feature type="region of interest" description="Disordered" evidence="1">
    <location>
        <begin position="75"/>
        <end position="95"/>
    </location>
</feature>
<feature type="compositionally biased region" description="Low complexity" evidence="1">
    <location>
        <begin position="81"/>
        <end position="95"/>
    </location>
</feature>
<dbReference type="Proteomes" id="UP000325440">
    <property type="component" value="Unassembled WGS sequence"/>
</dbReference>
<evidence type="ECO:0000256" key="1">
    <source>
        <dbReference type="SAM" id="MobiDB-lite"/>
    </source>
</evidence>
<name>A0A5E4MAY5_9HEMI</name>
<feature type="region of interest" description="Disordered" evidence="1">
    <location>
        <begin position="1"/>
        <end position="22"/>
    </location>
</feature>